<evidence type="ECO:0000313" key="2">
    <source>
        <dbReference type="EMBL" id="MPM65502.1"/>
    </source>
</evidence>
<dbReference type="GO" id="GO:0004190">
    <property type="term" value="F:aspartic-type endopeptidase activity"/>
    <property type="evidence" value="ECO:0007669"/>
    <property type="project" value="InterPro"/>
</dbReference>
<protein>
    <submittedName>
        <fullName evidence="2">Sporulation sigma-E factor-processing peptidase</fullName>
        <ecNumber evidence="2">3.4.23.-</ecNumber>
    </submittedName>
</protein>
<dbReference type="AlphaFoldDB" id="A0A645BJT6"/>
<accession>A0A645BJT6</accession>
<feature type="transmembrane region" description="Helical" evidence="1">
    <location>
        <begin position="127"/>
        <end position="145"/>
    </location>
</feature>
<keyword evidence="1" id="KW-0812">Transmembrane</keyword>
<keyword evidence="2" id="KW-0378">Hydrolase</keyword>
<keyword evidence="1" id="KW-0472">Membrane</keyword>
<gene>
    <name evidence="2" type="primary">spoIIGA_4</name>
    <name evidence="2" type="ORF">SDC9_112399</name>
</gene>
<dbReference type="PIRSF" id="PIRSF018571">
    <property type="entry name" value="SpoIIGA"/>
    <property type="match status" value="1"/>
</dbReference>
<dbReference type="NCBIfam" id="TIGR02854">
    <property type="entry name" value="spore_II_GA"/>
    <property type="match status" value="1"/>
</dbReference>
<feature type="transmembrane region" description="Helical" evidence="1">
    <location>
        <begin position="88"/>
        <end position="107"/>
    </location>
</feature>
<organism evidence="2">
    <name type="scientific">bioreactor metagenome</name>
    <dbReference type="NCBI Taxonomy" id="1076179"/>
    <lineage>
        <taxon>unclassified sequences</taxon>
        <taxon>metagenomes</taxon>
        <taxon>ecological metagenomes</taxon>
    </lineage>
</organism>
<dbReference type="GO" id="GO:0030436">
    <property type="term" value="P:asexual sporulation"/>
    <property type="evidence" value="ECO:0007669"/>
    <property type="project" value="InterPro"/>
</dbReference>
<feature type="transmembrane region" description="Helical" evidence="1">
    <location>
        <begin position="6"/>
        <end position="24"/>
    </location>
</feature>
<dbReference type="EMBL" id="VSSQ01020552">
    <property type="protein sequence ID" value="MPM65502.1"/>
    <property type="molecule type" value="Genomic_DNA"/>
</dbReference>
<proteinExistence type="predicted"/>
<reference evidence="2" key="1">
    <citation type="submission" date="2019-08" db="EMBL/GenBank/DDBJ databases">
        <authorList>
            <person name="Kucharzyk K."/>
            <person name="Murdoch R.W."/>
            <person name="Higgins S."/>
            <person name="Loffler F."/>
        </authorList>
    </citation>
    <scope>NUCLEOTIDE SEQUENCE</scope>
</reference>
<dbReference type="InterPro" id="IPR005081">
    <property type="entry name" value="SpoIIGA"/>
</dbReference>
<sequence length="266" mass="30589">MVIYLDVLLFQNFIVNIFLITITLQTIKRKASVMRLITSAFIGSLYVIPMLVPRYQYLSGIPFQVLIAVLMIFIAVKEKNILFVAKSTIIFYFYSFLLAGLAFYSALSENPHLTPNTRIIHFSSKNIYIGIMIIYTVIQRLVTYVKDRKKLDQFVYNIEICTKEVKTSLKVFLDTGNELREPATNLPVIIIEKEYFDKINLEGYSIYHIPYSVVNGQHGKLIGIKPDSIKITMNDITKEEKAIVAFCDKKLSKYNDYNGLLPRGIL</sequence>
<dbReference type="Pfam" id="PF03419">
    <property type="entry name" value="Peptidase_U4"/>
    <property type="match status" value="1"/>
</dbReference>
<name>A0A645BJT6_9ZZZZ</name>
<evidence type="ECO:0000256" key="1">
    <source>
        <dbReference type="SAM" id="Phobius"/>
    </source>
</evidence>
<keyword evidence="1" id="KW-1133">Transmembrane helix</keyword>
<dbReference type="EC" id="3.4.23.-" evidence="2"/>
<feature type="transmembrane region" description="Helical" evidence="1">
    <location>
        <begin position="58"/>
        <end position="76"/>
    </location>
</feature>
<feature type="transmembrane region" description="Helical" evidence="1">
    <location>
        <begin position="36"/>
        <end position="52"/>
    </location>
</feature>
<dbReference type="GO" id="GO:0006508">
    <property type="term" value="P:proteolysis"/>
    <property type="evidence" value="ECO:0007669"/>
    <property type="project" value="InterPro"/>
</dbReference>
<comment type="caution">
    <text evidence="2">The sequence shown here is derived from an EMBL/GenBank/DDBJ whole genome shotgun (WGS) entry which is preliminary data.</text>
</comment>